<dbReference type="PANTHER" id="PTHR46696:SF6">
    <property type="entry name" value="P450, PUTATIVE (EUROFUNG)-RELATED"/>
    <property type="match status" value="1"/>
</dbReference>
<proteinExistence type="inferred from homology"/>
<comment type="similarity">
    <text evidence="1 2">Belongs to the cytochrome P450 family.</text>
</comment>
<dbReference type="SUPFAM" id="SSF48264">
    <property type="entry name" value="Cytochrome P450"/>
    <property type="match status" value="1"/>
</dbReference>
<gene>
    <name evidence="3" type="ORF">EWH12_19925</name>
</gene>
<evidence type="ECO:0000256" key="2">
    <source>
        <dbReference type="RuleBase" id="RU000461"/>
    </source>
</evidence>
<reference evidence="3 4" key="1">
    <citation type="submission" date="2019-02" db="EMBL/GenBank/DDBJ databases">
        <authorList>
            <person name="Feng G."/>
        </authorList>
    </citation>
    <scope>NUCLEOTIDE SEQUENCE [LARGE SCALE GENOMIC DNA]</scope>
    <source>
        <strain evidence="3 4">CCTCC AB 2011146</strain>
    </source>
</reference>
<keyword evidence="2" id="KW-0408">Iron</keyword>
<keyword evidence="2" id="KW-0560">Oxidoreductase</keyword>
<dbReference type="PRINTS" id="PR00359">
    <property type="entry name" value="BP450"/>
</dbReference>
<name>A0A8G2DWE0_9SPHN</name>
<dbReference type="AlphaFoldDB" id="A0A8G2DWE0"/>
<dbReference type="PROSITE" id="PS00086">
    <property type="entry name" value="CYTOCHROME_P450"/>
    <property type="match status" value="1"/>
</dbReference>
<keyword evidence="2" id="KW-0503">Monooxygenase</keyword>
<dbReference type="GO" id="GO:0004497">
    <property type="term" value="F:monooxygenase activity"/>
    <property type="evidence" value="ECO:0007669"/>
    <property type="project" value="UniProtKB-KW"/>
</dbReference>
<dbReference type="InterPro" id="IPR001128">
    <property type="entry name" value="Cyt_P450"/>
</dbReference>
<dbReference type="CDD" id="cd11035">
    <property type="entry name" value="P450cam-like"/>
    <property type="match status" value="1"/>
</dbReference>
<comment type="caution">
    <text evidence="3">The sequence shown here is derived from an EMBL/GenBank/DDBJ whole genome shotgun (WGS) entry which is preliminary data.</text>
</comment>
<evidence type="ECO:0000313" key="4">
    <source>
        <dbReference type="Proteomes" id="UP000291572"/>
    </source>
</evidence>
<sequence length="433" mass="48894">MRVTPAWSGLVCAIASADSKRARSKLGQERLLVIDLPDNVPCQLVMPFALTPRRATTVNPYTDIIPRLHEGPPIFYGTDVFPGRQPGWVVRRAEDLRKIYADTDSFGKRGNTGFAAGIGESWDIIPTELDPPRHTGFRNALNPVFSPKRMGELDGKVRLRAREYIDKFKDRGECDFIRDFAIPFPVSIFLDLLDLPQEEMQQFLDWEFSLLHTDDMEDRVKGTRAVKAYLLNAIEDRRKKPGDDLISIALQLEYEGRKWTPEEVFGHCFNLYLGGLDTVSANIGLHFQHLATHPADQDALRQNPASATVAIEELLRAYAAVTTFRICTKDVMLHDVTIRAGDRVAMSTPLGSNDPEAFEAPTQIRFDRRPSHLTFGYGPHRCLGAHLARRELQIAMQEMLNTLPAFTVQPGFDVPFYLSNIIHVESLPLVWAR</sequence>
<dbReference type="PRINTS" id="PR00385">
    <property type="entry name" value="P450"/>
</dbReference>
<organism evidence="3 4">
    <name type="scientific">Sphingobium cupriresistens</name>
    <dbReference type="NCBI Taxonomy" id="1132417"/>
    <lineage>
        <taxon>Bacteria</taxon>
        <taxon>Pseudomonadati</taxon>
        <taxon>Pseudomonadota</taxon>
        <taxon>Alphaproteobacteria</taxon>
        <taxon>Sphingomonadales</taxon>
        <taxon>Sphingomonadaceae</taxon>
        <taxon>Sphingobium</taxon>
    </lineage>
</organism>
<dbReference type="GO" id="GO:0020037">
    <property type="term" value="F:heme binding"/>
    <property type="evidence" value="ECO:0007669"/>
    <property type="project" value="InterPro"/>
</dbReference>
<dbReference type="EMBL" id="SEOO01000056">
    <property type="protein sequence ID" value="RYM06743.1"/>
    <property type="molecule type" value="Genomic_DNA"/>
</dbReference>
<dbReference type="OrthoDB" id="5522954at2"/>
<dbReference type="Proteomes" id="UP000291572">
    <property type="component" value="Unassembled WGS sequence"/>
</dbReference>
<dbReference type="Gene3D" id="1.10.630.10">
    <property type="entry name" value="Cytochrome P450"/>
    <property type="match status" value="1"/>
</dbReference>
<dbReference type="InterPro" id="IPR036396">
    <property type="entry name" value="Cyt_P450_sf"/>
</dbReference>
<keyword evidence="2" id="KW-0349">Heme</keyword>
<keyword evidence="2" id="KW-0479">Metal-binding</keyword>
<protein>
    <submittedName>
        <fullName evidence="3">Cytochrome P450</fullName>
    </submittedName>
</protein>
<dbReference type="PANTHER" id="PTHR46696">
    <property type="entry name" value="P450, PUTATIVE (EUROFUNG)-RELATED"/>
    <property type="match status" value="1"/>
</dbReference>
<dbReference type="InterPro" id="IPR002397">
    <property type="entry name" value="Cyt_P450_B"/>
</dbReference>
<evidence type="ECO:0000256" key="1">
    <source>
        <dbReference type="ARBA" id="ARBA00010617"/>
    </source>
</evidence>
<accession>A0A8G2DWE0</accession>
<evidence type="ECO:0000313" key="3">
    <source>
        <dbReference type="EMBL" id="RYM06743.1"/>
    </source>
</evidence>
<dbReference type="GO" id="GO:0016705">
    <property type="term" value="F:oxidoreductase activity, acting on paired donors, with incorporation or reduction of molecular oxygen"/>
    <property type="evidence" value="ECO:0007669"/>
    <property type="project" value="InterPro"/>
</dbReference>
<dbReference type="InterPro" id="IPR017972">
    <property type="entry name" value="Cyt_P450_CS"/>
</dbReference>
<dbReference type="GO" id="GO:0005506">
    <property type="term" value="F:iron ion binding"/>
    <property type="evidence" value="ECO:0007669"/>
    <property type="project" value="InterPro"/>
</dbReference>
<dbReference type="Pfam" id="PF00067">
    <property type="entry name" value="p450"/>
    <property type="match status" value="2"/>
</dbReference>